<sequence>MRARQPEEALTSADARLLASNNGRPPRAQHFRLVPPPDRPTNEGGTVEQAQKLAFVTRGFTETTGIDFDETTGPLLSHQAFSLLLAIAAAGHWIVQSRDVVTTYSKARLHHIVSIEQPAGGSHQ</sequence>
<organism evidence="3 4">
    <name type="scientific">Olpidium bornovanus</name>
    <dbReference type="NCBI Taxonomy" id="278681"/>
    <lineage>
        <taxon>Eukaryota</taxon>
        <taxon>Fungi</taxon>
        <taxon>Fungi incertae sedis</taxon>
        <taxon>Olpidiomycota</taxon>
        <taxon>Olpidiomycotina</taxon>
        <taxon>Olpidiomycetes</taxon>
        <taxon>Olpidiales</taxon>
        <taxon>Olpidiaceae</taxon>
        <taxon>Olpidium</taxon>
    </lineage>
</organism>
<keyword evidence="4" id="KW-1185">Reference proteome</keyword>
<proteinExistence type="predicted"/>
<accession>A0A8H8DGB4</accession>
<dbReference type="AlphaFoldDB" id="A0A8H8DGB4"/>
<dbReference type="InterPro" id="IPR013103">
    <property type="entry name" value="RVT_2"/>
</dbReference>
<reference evidence="3 4" key="1">
    <citation type="journal article" name="Sci. Rep.">
        <title>Genome-scale phylogenetic analyses confirm Olpidium as the closest living zoosporic fungus to the non-flagellated, terrestrial fungi.</title>
        <authorList>
            <person name="Chang Y."/>
            <person name="Rochon D."/>
            <person name="Sekimoto S."/>
            <person name="Wang Y."/>
            <person name="Chovatia M."/>
            <person name="Sandor L."/>
            <person name="Salamov A."/>
            <person name="Grigoriev I.V."/>
            <person name="Stajich J.E."/>
            <person name="Spatafora J.W."/>
        </authorList>
    </citation>
    <scope>NUCLEOTIDE SEQUENCE [LARGE SCALE GENOMIC DNA]</scope>
    <source>
        <strain evidence="3">S191</strain>
    </source>
</reference>
<evidence type="ECO:0000313" key="3">
    <source>
        <dbReference type="EMBL" id="KAG5456847.1"/>
    </source>
</evidence>
<gene>
    <name evidence="3" type="ORF">BJ554DRAFT_3296</name>
</gene>
<evidence type="ECO:0000313" key="4">
    <source>
        <dbReference type="Proteomes" id="UP000673691"/>
    </source>
</evidence>
<dbReference type="Proteomes" id="UP000673691">
    <property type="component" value="Unassembled WGS sequence"/>
</dbReference>
<evidence type="ECO:0000259" key="2">
    <source>
        <dbReference type="Pfam" id="PF07727"/>
    </source>
</evidence>
<name>A0A8H8DGB4_9FUNG</name>
<dbReference type="Pfam" id="PF07727">
    <property type="entry name" value="RVT_2"/>
    <property type="match status" value="1"/>
</dbReference>
<protein>
    <recommendedName>
        <fullName evidence="2">Reverse transcriptase Ty1/copia-type domain-containing protein</fullName>
    </recommendedName>
</protein>
<evidence type="ECO:0000256" key="1">
    <source>
        <dbReference type="SAM" id="MobiDB-lite"/>
    </source>
</evidence>
<feature type="domain" description="Reverse transcriptase Ty1/copia-type" evidence="2">
    <location>
        <begin position="48"/>
        <end position="121"/>
    </location>
</feature>
<dbReference type="EMBL" id="JAEFCI010011063">
    <property type="protein sequence ID" value="KAG5456847.1"/>
    <property type="molecule type" value="Genomic_DNA"/>
</dbReference>
<feature type="region of interest" description="Disordered" evidence="1">
    <location>
        <begin position="18"/>
        <end position="46"/>
    </location>
</feature>
<comment type="caution">
    <text evidence="3">The sequence shown here is derived from an EMBL/GenBank/DDBJ whole genome shotgun (WGS) entry which is preliminary data.</text>
</comment>
<dbReference type="OrthoDB" id="1917367at2759"/>